<evidence type="ECO:0000259" key="2">
    <source>
        <dbReference type="PROSITE" id="PS50112"/>
    </source>
</evidence>
<dbReference type="SMART" id="SM00267">
    <property type="entry name" value="GGDEF"/>
    <property type="match status" value="1"/>
</dbReference>
<organism evidence="5 6">
    <name type="scientific">Stenotrophomonas chelatiphaga</name>
    <dbReference type="NCBI Taxonomy" id="517011"/>
    <lineage>
        <taxon>Bacteria</taxon>
        <taxon>Pseudomonadati</taxon>
        <taxon>Pseudomonadota</taxon>
        <taxon>Gammaproteobacteria</taxon>
        <taxon>Lysobacterales</taxon>
        <taxon>Lysobacteraceae</taxon>
        <taxon>Stenotrophomonas</taxon>
    </lineage>
</organism>
<dbReference type="SUPFAM" id="SSF55073">
    <property type="entry name" value="Nucleotide cyclase"/>
    <property type="match status" value="1"/>
</dbReference>
<evidence type="ECO:0000256" key="1">
    <source>
        <dbReference type="SAM" id="Phobius"/>
    </source>
</evidence>
<dbReference type="InterPro" id="IPR035965">
    <property type="entry name" value="PAS-like_dom_sf"/>
</dbReference>
<dbReference type="CDD" id="cd12915">
    <property type="entry name" value="PDC2_DGC_like"/>
    <property type="match status" value="1"/>
</dbReference>
<dbReference type="InterPro" id="IPR029787">
    <property type="entry name" value="Nucleotide_cyclase"/>
</dbReference>
<comment type="caution">
    <text evidence="5">The sequence shown here is derived from an EMBL/GenBank/DDBJ whole genome shotgun (WGS) entry which is preliminary data.</text>
</comment>
<dbReference type="GO" id="GO:0006355">
    <property type="term" value="P:regulation of DNA-templated transcription"/>
    <property type="evidence" value="ECO:0007669"/>
    <property type="project" value="InterPro"/>
</dbReference>
<dbReference type="PROSITE" id="PS50887">
    <property type="entry name" value="GGDEF"/>
    <property type="match status" value="1"/>
</dbReference>
<dbReference type="CDD" id="cd00130">
    <property type="entry name" value="PAS"/>
    <property type="match status" value="2"/>
</dbReference>
<protein>
    <submittedName>
        <fullName evidence="5">Diguanylate cyclase</fullName>
    </submittedName>
</protein>
<dbReference type="PROSITE" id="PS50883">
    <property type="entry name" value="EAL"/>
    <property type="match status" value="1"/>
</dbReference>
<dbReference type="Pfam" id="PF08447">
    <property type="entry name" value="PAS_3"/>
    <property type="match status" value="1"/>
</dbReference>
<accession>A0A0R0D249</accession>
<dbReference type="Pfam" id="PF00563">
    <property type="entry name" value="EAL"/>
    <property type="match status" value="1"/>
</dbReference>
<dbReference type="InterPro" id="IPR001633">
    <property type="entry name" value="EAL_dom"/>
</dbReference>
<keyword evidence="1" id="KW-1133">Transmembrane helix</keyword>
<reference evidence="5 6" key="1">
    <citation type="submission" date="2015-05" db="EMBL/GenBank/DDBJ databases">
        <title>Genome sequencing and analysis of members of genus Stenotrophomonas.</title>
        <authorList>
            <person name="Patil P.P."/>
            <person name="Midha S."/>
            <person name="Patil P.B."/>
        </authorList>
    </citation>
    <scope>NUCLEOTIDE SEQUENCE [LARGE SCALE GENOMIC DNA]</scope>
    <source>
        <strain evidence="5 6">DSM 21508</strain>
    </source>
</reference>
<feature type="transmembrane region" description="Helical" evidence="1">
    <location>
        <begin position="304"/>
        <end position="326"/>
    </location>
</feature>
<keyword evidence="1" id="KW-0812">Transmembrane</keyword>
<dbReference type="EMBL" id="LDJK01000011">
    <property type="protein sequence ID" value="KRG76121.1"/>
    <property type="molecule type" value="Genomic_DNA"/>
</dbReference>
<name>A0A0R0D249_9GAMM</name>
<dbReference type="InterPro" id="IPR000014">
    <property type="entry name" value="PAS"/>
</dbReference>
<dbReference type="Gene3D" id="3.30.450.20">
    <property type="entry name" value="PAS domain"/>
    <property type="match status" value="3"/>
</dbReference>
<dbReference type="Pfam" id="PF00989">
    <property type="entry name" value="PAS"/>
    <property type="match status" value="1"/>
</dbReference>
<gene>
    <name evidence="5" type="ORF">ABB28_03845</name>
</gene>
<dbReference type="InterPro" id="IPR013655">
    <property type="entry name" value="PAS_fold_3"/>
</dbReference>
<dbReference type="SUPFAM" id="SSF141868">
    <property type="entry name" value="EAL domain-like"/>
    <property type="match status" value="1"/>
</dbReference>
<dbReference type="PANTHER" id="PTHR44757">
    <property type="entry name" value="DIGUANYLATE CYCLASE DGCP"/>
    <property type="match status" value="1"/>
</dbReference>
<proteinExistence type="predicted"/>
<evidence type="ECO:0000259" key="3">
    <source>
        <dbReference type="PROSITE" id="PS50883"/>
    </source>
</evidence>
<dbReference type="PANTHER" id="PTHR44757:SF2">
    <property type="entry name" value="BIOFILM ARCHITECTURE MAINTENANCE PROTEIN MBAA"/>
    <property type="match status" value="1"/>
</dbReference>
<feature type="domain" description="PAS" evidence="2">
    <location>
        <begin position="468"/>
        <end position="539"/>
    </location>
</feature>
<dbReference type="Pfam" id="PF22588">
    <property type="entry name" value="dCache_1_like"/>
    <property type="match status" value="1"/>
</dbReference>
<dbReference type="Gene3D" id="3.30.70.270">
    <property type="match status" value="1"/>
</dbReference>
<dbReference type="InterPro" id="IPR043128">
    <property type="entry name" value="Rev_trsase/Diguanyl_cyclase"/>
</dbReference>
<dbReference type="InterPro" id="IPR035919">
    <property type="entry name" value="EAL_sf"/>
</dbReference>
<feature type="transmembrane region" description="Helical" evidence="1">
    <location>
        <begin position="41"/>
        <end position="62"/>
    </location>
</feature>
<dbReference type="PATRIC" id="fig|517011.3.peg.140"/>
<dbReference type="PROSITE" id="PS50112">
    <property type="entry name" value="PAS"/>
    <property type="match status" value="1"/>
</dbReference>
<dbReference type="InterPro" id="IPR054327">
    <property type="entry name" value="His-kinase-like_sensor"/>
</dbReference>
<dbReference type="Pfam" id="PF00990">
    <property type="entry name" value="GGDEF"/>
    <property type="match status" value="1"/>
</dbReference>
<dbReference type="AlphaFoldDB" id="A0A0R0D249"/>
<dbReference type="SUPFAM" id="SSF55785">
    <property type="entry name" value="PYP-like sensor domain (PAS domain)"/>
    <property type="match status" value="2"/>
</dbReference>
<feature type="domain" description="EAL" evidence="3">
    <location>
        <begin position="750"/>
        <end position="1009"/>
    </location>
</feature>
<dbReference type="InterPro" id="IPR052155">
    <property type="entry name" value="Biofilm_reg_signaling"/>
</dbReference>
<dbReference type="Gene3D" id="3.20.20.450">
    <property type="entry name" value="EAL domain"/>
    <property type="match status" value="1"/>
</dbReference>
<dbReference type="SMART" id="SM00086">
    <property type="entry name" value="PAC"/>
    <property type="match status" value="2"/>
</dbReference>
<dbReference type="CDD" id="cd01948">
    <property type="entry name" value="EAL"/>
    <property type="match status" value="1"/>
</dbReference>
<dbReference type="CDD" id="cd18773">
    <property type="entry name" value="PDC1_HK_sensor"/>
    <property type="match status" value="1"/>
</dbReference>
<dbReference type="SMART" id="SM00091">
    <property type="entry name" value="PAS"/>
    <property type="match status" value="2"/>
</dbReference>
<dbReference type="InterPro" id="IPR013767">
    <property type="entry name" value="PAS_fold"/>
</dbReference>
<evidence type="ECO:0000313" key="5">
    <source>
        <dbReference type="EMBL" id="KRG76121.1"/>
    </source>
</evidence>
<dbReference type="SMART" id="SM00052">
    <property type="entry name" value="EAL"/>
    <property type="match status" value="1"/>
</dbReference>
<evidence type="ECO:0000313" key="6">
    <source>
        <dbReference type="Proteomes" id="UP000051386"/>
    </source>
</evidence>
<keyword evidence="6" id="KW-1185">Reference proteome</keyword>
<dbReference type="InterPro" id="IPR001610">
    <property type="entry name" value="PAC"/>
</dbReference>
<sequence length="1012" mass="111321">MRGRLGVDHRKTFAHESTWPPPPTLPSMAALSRMLVRPQRALLWGGMLLGLLFAAGLATMLASDFQRRLDVAQRQSRTLAVGSQRLLWLEMRNLERAMQGVGADAAQLFRSVPAQAPDLLDQNIAGVLHRHAELDSIVVVDQHGRALTSGVGDLQLPLWVDGQRRGRGSDLYLGPPQRRDGLNWVLPLALQLEQDRWLLVRLHTSELQRIIGGLDIGTRGVVSISDVEGHVLARSPMDGNVVGQQFPLAHRQALGSDAVRSLGVETSPVDGVARISAMSTLHQYPLAVYAGLGRREVLAAWWPYVYASVAMFLLYCGLLAGLVWGIGRAARRQHVLAEELRTGHAELLLAHQVGHVCTWHVDEDACQLHWSPLAREIFGVDVDALPLSEFFHRVHREDGVRMQAAFDRAFAGDAVLDEVFRIVLPGGDVRWVSARGRRVVIGDRQRRMIGAMTDISERYLARERADQAERQFRLLFDRNPAPFWVFDPDTLQFLEVNQAAISQYGYTREEFLAMSILDIRPREGWDEIRGAIAEARVGESQDAKIRLHQRKDGTVFEVRAHLSRLDFDGHPACLVLAEDVSERLAYERELAYHASHHPQTGLLNTRALAEALDECAGSYTVAFIQLRGLRLISDALGSDIGDAVLQAMATRLGGLGARFGWLAFQPAEDFVFAFSDAHDAKNALDALVQIVSEPVRGQDSLHQFEPSIGVAVHAPGDGLLAAQVIGMAAQAAHSARAEGDVLARFDPSVNARLAERLRLAGRIHNAIDAEFELYFQPICHASDGTPAALEALLRWPQADGSFIPPGDFIQLCEDTGLILALGRWVIRAAAQAQRQLVDAGWADLPIAVNVSAVQFFNSDLVGEFGRAMEEFGLARGALQVELTESSLMRKPAQAMQTMQRLHEQGICVSLDDFGTGFSSMSYLQHLPLDILKIDRSFVADVEINPRNASICRALLSLGHSMGLTIIAEGVETPGQLQWLAAHGCDQVQGYLLGRPAPLKTVIEQLDAVEVVL</sequence>
<feature type="domain" description="GGDEF" evidence="4">
    <location>
        <begin position="617"/>
        <end position="747"/>
    </location>
</feature>
<dbReference type="NCBIfam" id="TIGR00229">
    <property type="entry name" value="sensory_box"/>
    <property type="match status" value="2"/>
</dbReference>
<evidence type="ECO:0000259" key="4">
    <source>
        <dbReference type="PROSITE" id="PS50887"/>
    </source>
</evidence>
<dbReference type="Proteomes" id="UP000051386">
    <property type="component" value="Unassembled WGS sequence"/>
</dbReference>
<dbReference type="InterPro" id="IPR000160">
    <property type="entry name" value="GGDEF_dom"/>
</dbReference>
<keyword evidence="1" id="KW-0472">Membrane</keyword>